<comment type="caution">
    <text evidence="1">The sequence shown here is derived from an EMBL/GenBank/DDBJ whole genome shotgun (WGS) entry which is preliminary data.</text>
</comment>
<keyword evidence="2" id="KW-1185">Reference proteome</keyword>
<sequence length="245" mass="26171">MLTGSVQLASTVEDVRRPAVTGVLVDSAPVTMATVLATWDVLQGTPEHSVKMSAPKAFIVKDVHSHAVTTVLETDLYVIMSVILVTWAVIQDIRNAISKNGAGIVVRNAATGISLDGLSTSCVDQECHHVSETPVIQVSLDGLSTSCVDQECHHVSETPVIQASFDILSTSCVDQECHHVSETPVIQASFDILSTSCVDQICHQVTGVCSSCNESMIGDSCDTGQFRWFEYQLCGPSMSSRDGSL</sequence>
<accession>A0AAE1CXZ7</accession>
<evidence type="ECO:0000313" key="2">
    <source>
        <dbReference type="Proteomes" id="UP001283361"/>
    </source>
</evidence>
<gene>
    <name evidence="1" type="ORF">RRG08_063110</name>
</gene>
<evidence type="ECO:0000313" key="1">
    <source>
        <dbReference type="EMBL" id="KAK3743975.1"/>
    </source>
</evidence>
<proteinExistence type="predicted"/>
<name>A0AAE1CXZ7_9GAST</name>
<reference evidence="1" key="1">
    <citation type="journal article" date="2023" name="G3 (Bethesda)">
        <title>A reference genome for the long-term kleptoplast-retaining sea slug Elysia crispata morphotype clarki.</title>
        <authorList>
            <person name="Eastman K.E."/>
            <person name="Pendleton A.L."/>
            <person name="Shaikh M.A."/>
            <person name="Suttiyut T."/>
            <person name="Ogas R."/>
            <person name="Tomko P."/>
            <person name="Gavelis G."/>
            <person name="Widhalm J.R."/>
            <person name="Wisecaver J.H."/>
        </authorList>
    </citation>
    <scope>NUCLEOTIDE SEQUENCE</scope>
    <source>
        <strain evidence="1">ECLA1</strain>
    </source>
</reference>
<organism evidence="1 2">
    <name type="scientific">Elysia crispata</name>
    <name type="common">lettuce slug</name>
    <dbReference type="NCBI Taxonomy" id="231223"/>
    <lineage>
        <taxon>Eukaryota</taxon>
        <taxon>Metazoa</taxon>
        <taxon>Spiralia</taxon>
        <taxon>Lophotrochozoa</taxon>
        <taxon>Mollusca</taxon>
        <taxon>Gastropoda</taxon>
        <taxon>Heterobranchia</taxon>
        <taxon>Euthyneura</taxon>
        <taxon>Panpulmonata</taxon>
        <taxon>Sacoglossa</taxon>
        <taxon>Placobranchoidea</taxon>
        <taxon>Plakobranchidae</taxon>
        <taxon>Elysia</taxon>
    </lineage>
</organism>
<dbReference type="AlphaFoldDB" id="A0AAE1CXZ7"/>
<dbReference type="EMBL" id="JAWDGP010006286">
    <property type="protein sequence ID" value="KAK3743975.1"/>
    <property type="molecule type" value="Genomic_DNA"/>
</dbReference>
<protein>
    <submittedName>
        <fullName evidence="1">Uncharacterized protein</fullName>
    </submittedName>
</protein>
<dbReference type="Proteomes" id="UP001283361">
    <property type="component" value="Unassembled WGS sequence"/>
</dbReference>